<reference evidence="2 3" key="1">
    <citation type="submission" date="2020-07" db="EMBL/GenBank/DDBJ databases">
        <title>Sequencing the genomes of 1000 actinobacteria strains.</title>
        <authorList>
            <person name="Klenk H.-P."/>
        </authorList>
    </citation>
    <scope>NUCLEOTIDE SEQUENCE [LARGE SCALE GENOMIC DNA]</scope>
    <source>
        <strain evidence="2 3">DSM 45975</strain>
    </source>
</reference>
<feature type="region of interest" description="Disordered" evidence="1">
    <location>
        <begin position="45"/>
        <end position="105"/>
    </location>
</feature>
<accession>A0A839E1G2</accession>
<evidence type="ECO:0000313" key="3">
    <source>
        <dbReference type="Proteomes" id="UP000569329"/>
    </source>
</evidence>
<protein>
    <submittedName>
        <fullName evidence="2">Uncharacterized protein</fullName>
    </submittedName>
</protein>
<dbReference type="AlphaFoldDB" id="A0A839E1G2"/>
<organism evidence="2 3">
    <name type="scientific">Halosaccharopolyspora lacisalsi</name>
    <dbReference type="NCBI Taxonomy" id="1000566"/>
    <lineage>
        <taxon>Bacteria</taxon>
        <taxon>Bacillati</taxon>
        <taxon>Actinomycetota</taxon>
        <taxon>Actinomycetes</taxon>
        <taxon>Pseudonocardiales</taxon>
        <taxon>Pseudonocardiaceae</taxon>
        <taxon>Halosaccharopolyspora</taxon>
    </lineage>
</organism>
<gene>
    <name evidence="2" type="ORF">FHX42_002896</name>
</gene>
<comment type="caution">
    <text evidence="2">The sequence shown here is derived from an EMBL/GenBank/DDBJ whole genome shotgun (WGS) entry which is preliminary data.</text>
</comment>
<keyword evidence="3" id="KW-1185">Reference proteome</keyword>
<proteinExistence type="predicted"/>
<dbReference type="Proteomes" id="UP000569329">
    <property type="component" value="Unassembled WGS sequence"/>
</dbReference>
<sequence length="201" mass="21400">MPIRTHRGRAAVYRRLWGWPLRSPKHLIVAVVLFVAAASGVGLLLPEPPQGSAAREEGRGVGSTRISDGSPTESASSTSSLESSPPSISVPTESPKQAPPNPDGLATVEAWGKQWIKHAPGTTSSQWLERLKPYTTPEFITQMATINPANIAATKITGPVTATSSTATAMRVRLPTDAGVIEVRVVDTDQGWRVANYEKVA</sequence>
<feature type="compositionally biased region" description="Low complexity" evidence="1">
    <location>
        <begin position="67"/>
        <end position="91"/>
    </location>
</feature>
<evidence type="ECO:0000313" key="2">
    <source>
        <dbReference type="EMBL" id="MBA8825545.1"/>
    </source>
</evidence>
<evidence type="ECO:0000256" key="1">
    <source>
        <dbReference type="SAM" id="MobiDB-lite"/>
    </source>
</evidence>
<dbReference type="EMBL" id="JACGWZ010000003">
    <property type="protein sequence ID" value="MBA8825545.1"/>
    <property type="molecule type" value="Genomic_DNA"/>
</dbReference>
<name>A0A839E1G2_9PSEU</name>
<dbReference type="RefSeq" id="WP_182544710.1">
    <property type="nucleotide sequence ID" value="NZ_JACGWZ010000003.1"/>
</dbReference>